<proteinExistence type="inferred from homology"/>
<dbReference type="SUPFAM" id="SSF52058">
    <property type="entry name" value="L domain-like"/>
    <property type="match status" value="1"/>
</dbReference>
<evidence type="ECO:0000313" key="7">
    <source>
        <dbReference type="EMBL" id="CAG8470787.1"/>
    </source>
</evidence>
<comment type="caution">
    <text evidence="7">The sequence shown here is derived from an EMBL/GenBank/DDBJ whole genome shotgun (WGS) entry which is preliminary data.</text>
</comment>
<protein>
    <submittedName>
        <fullName evidence="7">8144_t:CDS:1</fullName>
    </submittedName>
</protein>
<organism evidence="7 8">
    <name type="scientific">Racocetra fulgida</name>
    <dbReference type="NCBI Taxonomy" id="60492"/>
    <lineage>
        <taxon>Eukaryota</taxon>
        <taxon>Fungi</taxon>
        <taxon>Fungi incertae sedis</taxon>
        <taxon>Mucoromycota</taxon>
        <taxon>Glomeromycotina</taxon>
        <taxon>Glomeromycetes</taxon>
        <taxon>Diversisporales</taxon>
        <taxon>Gigasporaceae</taxon>
        <taxon>Racocetra</taxon>
    </lineage>
</organism>
<dbReference type="InterPro" id="IPR002048">
    <property type="entry name" value="EF_hand_dom"/>
</dbReference>
<dbReference type="EMBL" id="CAJVPZ010000608">
    <property type="protein sequence ID" value="CAG8470787.1"/>
    <property type="molecule type" value="Genomic_DNA"/>
</dbReference>
<dbReference type="Gene3D" id="3.40.50.790">
    <property type="match status" value="1"/>
</dbReference>
<dbReference type="GO" id="GO:1990904">
    <property type="term" value="C:ribonucleoprotein complex"/>
    <property type="evidence" value="ECO:0007669"/>
    <property type="project" value="UniProtKB-KW"/>
</dbReference>
<evidence type="ECO:0000256" key="5">
    <source>
        <dbReference type="SAM" id="MobiDB-lite"/>
    </source>
</evidence>
<evidence type="ECO:0000256" key="2">
    <source>
        <dbReference type="ARBA" id="ARBA00022980"/>
    </source>
</evidence>
<keyword evidence="4" id="KW-0175">Coiled coil</keyword>
<dbReference type="PANTHER" id="PTHR36427">
    <property type="entry name" value="54S RIBOSOMAL PROTEIN L1, MITOCHONDRIAL"/>
    <property type="match status" value="1"/>
</dbReference>
<dbReference type="GO" id="GO:0005509">
    <property type="term" value="F:calcium ion binding"/>
    <property type="evidence" value="ECO:0007669"/>
    <property type="project" value="InterPro"/>
</dbReference>
<feature type="compositionally biased region" description="Polar residues" evidence="5">
    <location>
        <begin position="771"/>
        <end position="780"/>
    </location>
</feature>
<dbReference type="PROSITE" id="PS50222">
    <property type="entry name" value="EF_HAND_2"/>
    <property type="match status" value="1"/>
</dbReference>
<accession>A0A9N8VYG2</accession>
<keyword evidence="3" id="KW-0687">Ribonucleoprotein</keyword>
<gene>
    <name evidence="7" type="ORF">RFULGI_LOCUS1107</name>
</gene>
<dbReference type="PANTHER" id="PTHR36427:SF3">
    <property type="entry name" value="LARGE RIBOSOMAL SUBUNIT PROTEIN UL1M"/>
    <property type="match status" value="1"/>
</dbReference>
<feature type="domain" description="EF-hand" evidence="6">
    <location>
        <begin position="543"/>
        <end position="578"/>
    </location>
</feature>
<dbReference type="Pfam" id="PF00687">
    <property type="entry name" value="Ribosomal_L1"/>
    <property type="match status" value="1"/>
</dbReference>
<comment type="similarity">
    <text evidence="1">Belongs to the universal ribosomal protein uL1 family.</text>
</comment>
<dbReference type="AlphaFoldDB" id="A0A9N8VYG2"/>
<reference evidence="7" key="1">
    <citation type="submission" date="2021-06" db="EMBL/GenBank/DDBJ databases">
        <authorList>
            <person name="Kallberg Y."/>
            <person name="Tangrot J."/>
            <person name="Rosling A."/>
        </authorList>
    </citation>
    <scope>NUCLEOTIDE SEQUENCE</scope>
    <source>
        <strain evidence="7">IN212</strain>
    </source>
</reference>
<dbReference type="OrthoDB" id="1747252at2759"/>
<dbReference type="Gene3D" id="3.30.190.20">
    <property type="match status" value="1"/>
</dbReference>
<feature type="compositionally biased region" description="Polar residues" evidence="5">
    <location>
        <begin position="798"/>
        <end position="822"/>
    </location>
</feature>
<keyword evidence="2" id="KW-0689">Ribosomal protein</keyword>
<evidence type="ECO:0000256" key="1">
    <source>
        <dbReference type="ARBA" id="ARBA00010531"/>
    </source>
</evidence>
<evidence type="ECO:0000256" key="4">
    <source>
        <dbReference type="SAM" id="Coils"/>
    </source>
</evidence>
<dbReference type="InterPro" id="IPR023674">
    <property type="entry name" value="Ribosomal_uL1-like"/>
</dbReference>
<evidence type="ECO:0000256" key="3">
    <source>
        <dbReference type="ARBA" id="ARBA00023274"/>
    </source>
</evidence>
<keyword evidence="8" id="KW-1185">Reference proteome</keyword>
<evidence type="ECO:0000313" key="8">
    <source>
        <dbReference type="Proteomes" id="UP000789396"/>
    </source>
</evidence>
<feature type="region of interest" description="Disordered" evidence="5">
    <location>
        <begin position="769"/>
        <end position="822"/>
    </location>
</feature>
<dbReference type="InterPro" id="IPR016095">
    <property type="entry name" value="Ribosomal_uL1_3-a/b-sand"/>
</dbReference>
<feature type="coiled-coil region" evidence="4">
    <location>
        <begin position="534"/>
        <end position="595"/>
    </location>
</feature>
<dbReference type="GO" id="GO:0005840">
    <property type="term" value="C:ribosome"/>
    <property type="evidence" value="ECO:0007669"/>
    <property type="project" value="UniProtKB-KW"/>
</dbReference>
<name>A0A9N8VYG2_9GLOM</name>
<sequence length="822" mass="94685">MKRSHRYREIKEKVANEYYNLPEAIEFLRTNNPEKLKNIKIINQKNVLKTKLILPHVVKKERKIAIIKEGLPEDILAECQKNNEVKLLTAAEVRQQVEKQKKSRWDFEKILAHSSSEEAVKPLQKLLGPKGLYPTKKNGSLTESIVEEIAKFQQGETELKTDKGGNIQAVIGSSNFSSEQLAENYKVVYSKITELKPTEYLNQDYSNKNDTKQITFNSNTLQLSEPGELIISDYPKLEEIKALGNNNTKNITKILKCANNQLTNLDISNFLQLKELICYINKLTELNLKDYSGLEILKCFQNNLTNLNLTNCLNLVEIRCNQNQLTNLTLPPELVNLEKLYCWGNELTNLDFLASCNPEKLEELSLGTNNFPSQNLTIFTPFQELKTFHFTGSLKPLQELKKLESLDIRVTDISHGLEYLSESVKNFYCLDSKLEKKDQQDKIALVIPSERLFVIRRTKDKDNQTELSQLKSPEQFDRFKYLSGIEYASTATTVVGGALTLLDFSTTGGVIALTAPLIGTGLLGILKQIKAGDLGIINKALKDLKERVREFLNEYDEDNNEEIDVNELTNERKKFNEELEKVEKIVDAIKLLENRVVIYKQGGLIEEESLKTDNKPFQQIINEEQIKLDEKSKEKIKTEFKTKFPTREIIFLLKGKENQILVISRSQSNIFNDFLPEWINKNYALDLVEYSFEERKFDVEIKEKEAVEKSLEMIELTEEQKEQIRERAKQSIGDEKKGKEVKEELSEKEQKKLIKILERMLLEKEIKKLQTNEQTTSQNLECCGQKQKDKGKSKEVTSELTNNAQEKQGENSYQAQQLQEPK</sequence>
<feature type="compositionally biased region" description="Basic and acidic residues" evidence="5">
    <location>
        <begin position="786"/>
        <end position="797"/>
    </location>
</feature>
<dbReference type="SUPFAM" id="SSF56808">
    <property type="entry name" value="Ribosomal protein L1"/>
    <property type="match status" value="1"/>
</dbReference>
<evidence type="ECO:0000259" key="6">
    <source>
        <dbReference type="PROSITE" id="PS50222"/>
    </source>
</evidence>
<dbReference type="Gene3D" id="3.80.10.10">
    <property type="entry name" value="Ribonuclease Inhibitor"/>
    <property type="match status" value="1"/>
</dbReference>
<dbReference type="InterPro" id="IPR032675">
    <property type="entry name" value="LRR_dom_sf"/>
</dbReference>
<dbReference type="Proteomes" id="UP000789396">
    <property type="component" value="Unassembled WGS sequence"/>
</dbReference>
<dbReference type="InterPro" id="IPR028364">
    <property type="entry name" value="Ribosomal_uL1/biogenesis"/>
</dbReference>
<feature type="region of interest" description="Disordered" evidence="5">
    <location>
        <begin position="725"/>
        <end position="744"/>
    </location>
</feature>